<accession>A0A5F7ZYB9</accession>
<reference evidence="2" key="4">
    <citation type="submission" date="2025-09" db="UniProtKB">
        <authorList>
            <consortium name="Ensembl"/>
        </authorList>
    </citation>
    <scope>IDENTIFICATION</scope>
    <source>
        <strain evidence="2">17573</strain>
    </source>
</reference>
<keyword evidence="3" id="KW-1185">Reference proteome</keyword>
<evidence type="ECO:0000313" key="2">
    <source>
        <dbReference type="Ensembl" id="ENSMMUP00000070624.1"/>
    </source>
</evidence>
<reference evidence="2" key="3">
    <citation type="submission" date="2025-08" db="UniProtKB">
        <authorList>
            <consortium name="Ensembl"/>
        </authorList>
    </citation>
    <scope>IDENTIFICATION</scope>
    <source>
        <strain evidence="2">17573</strain>
    </source>
</reference>
<name>A0A5F7ZYB9_MACMU</name>
<sequence>DEVSLLLPKLECNGTISAHCNLCLLGLSAVVSGITGARHHARLIFCIFSREGVSPCWPGWSQPPDLKSSARLGLPKCWDYRREPPHPALPIFFGLWVVRLGLAGEEAEERQGEEKTSVKKVSGRYTLILISPAHTEGLKCSQPSPSPTLGPLKRGAHLRQKSRYPPTLWGKLTEEYSQHHGTGRPLASEPGWHRL</sequence>
<dbReference type="Bgee" id="ENSMMUG00000057470">
    <property type="expression patterns" value="Expressed in ileum and 20 other cell types or tissues"/>
</dbReference>
<protein>
    <submittedName>
        <fullName evidence="2">Uncharacterized protein</fullName>
    </submittedName>
</protein>
<dbReference type="PANTHER" id="PTHR12138">
    <property type="entry name" value="PRIMATE-EXPANDED PROTEIN FAMILY"/>
    <property type="match status" value="1"/>
</dbReference>
<proteinExistence type="predicted"/>
<feature type="region of interest" description="Disordered" evidence="1">
    <location>
        <begin position="136"/>
        <end position="157"/>
    </location>
</feature>
<organism evidence="2 3">
    <name type="scientific">Macaca mulatta</name>
    <name type="common">Rhesus macaque</name>
    <dbReference type="NCBI Taxonomy" id="9544"/>
    <lineage>
        <taxon>Eukaryota</taxon>
        <taxon>Metazoa</taxon>
        <taxon>Chordata</taxon>
        <taxon>Craniata</taxon>
        <taxon>Vertebrata</taxon>
        <taxon>Euteleostomi</taxon>
        <taxon>Mammalia</taxon>
        <taxon>Eutheria</taxon>
        <taxon>Euarchontoglires</taxon>
        <taxon>Primates</taxon>
        <taxon>Haplorrhini</taxon>
        <taxon>Catarrhini</taxon>
        <taxon>Cercopithecidae</taxon>
        <taxon>Cercopithecinae</taxon>
        <taxon>Macaca</taxon>
    </lineage>
</organism>
<dbReference type="InParanoid" id="A0A5F7ZYB9"/>
<dbReference type="AlphaFoldDB" id="A0A5F7ZYB9"/>
<dbReference type="VEuPathDB" id="HostDB:ENSMMUG00000057470"/>
<evidence type="ECO:0000256" key="1">
    <source>
        <dbReference type="SAM" id="MobiDB-lite"/>
    </source>
</evidence>
<dbReference type="PANTHER" id="PTHR12138:SF133">
    <property type="entry name" value="SECRETED PROTEIN"/>
    <property type="match status" value="1"/>
</dbReference>
<dbReference type="Ensembl" id="ENSMMUT00000110378.1">
    <property type="protein sequence ID" value="ENSMMUP00000070624.1"/>
    <property type="gene ID" value="ENSMMUG00000057470.1"/>
</dbReference>
<dbReference type="Proteomes" id="UP000006718">
    <property type="component" value="Chromosome 20"/>
</dbReference>
<feature type="region of interest" description="Disordered" evidence="1">
    <location>
        <begin position="175"/>
        <end position="195"/>
    </location>
</feature>
<evidence type="ECO:0000313" key="3">
    <source>
        <dbReference type="Proteomes" id="UP000006718"/>
    </source>
</evidence>
<reference evidence="2" key="2">
    <citation type="submission" date="2019-01" db="EMBL/GenBank/DDBJ databases">
        <authorList>
            <person name="Graves T."/>
            <person name="Eichler E.E."/>
            <person name="Wilson R.K."/>
        </authorList>
    </citation>
    <scope>NUCLEOTIDE SEQUENCE [LARGE SCALE GENOMIC DNA]</scope>
    <source>
        <strain evidence="2">17573</strain>
    </source>
</reference>
<reference evidence="3" key="1">
    <citation type="journal article" date="2007" name="Science">
        <title>Evolutionary and biomedical insights from the rhesus macaque genome.</title>
        <authorList>
            <person name="Gibbs R.A."/>
            <person name="Rogers J."/>
            <person name="Katze M.G."/>
            <person name="Bumgarner R."/>
            <person name="Weinstock G.M."/>
            <person name="Mardis E.R."/>
            <person name="Remington K.A."/>
            <person name="Strausberg R.L."/>
            <person name="Venter J.C."/>
            <person name="Wilson R.K."/>
            <person name="Batzer M.A."/>
            <person name="Bustamante C.D."/>
            <person name="Eichler E.E."/>
            <person name="Hahn M.W."/>
            <person name="Hardison R.C."/>
            <person name="Makova K.D."/>
            <person name="Miller W."/>
            <person name="Milosavljevic A."/>
            <person name="Palermo R.E."/>
            <person name="Siepel A."/>
            <person name="Sikela J.M."/>
            <person name="Attaway T."/>
            <person name="Bell S."/>
            <person name="Bernard K.E."/>
            <person name="Buhay C.J."/>
            <person name="Chandrabose M.N."/>
            <person name="Dao M."/>
            <person name="Davis C."/>
            <person name="Delehaunty K.D."/>
            <person name="Ding Y."/>
            <person name="Dinh H.H."/>
            <person name="Dugan-Rocha S."/>
            <person name="Fulton L.A."/>
            <person name="Gabisi R.A."/>
            <person name="Garner T.T."/>
            <person name="Godfrey J."/>
            <person name="Hawes A.C."/>
            <person name="Hernandez J."/>
            <person name="Hines S."/>
            <person name="Holder M."/>
            <person name="Hume J."/>
            <person name="Jhangiani S.N."/>
            <person name="Joshi V."/>
            <person name="Khan Z.M."/>
            <person name="Kirkness E.F."/>
            <person name="Cree A."/>
            <person name="Fowler R.G."/>
            <person name="Lee S."/>
            <person name="Lewis L.R."/>
            <person name="Li Z."/>
            <person name="Liu Y.-S."/>
            <person name="Moore S.M."/>
            <person name="Muzny D."/>
            <person name="Nazareth L.V."/>
            <person name="Ngo D.N."/>
            <person name="Okwuonu G.O."/>
            <person name="Pai G."/>
            <person name="Parker D."/>
            <person name="Paul H.A."/>
            <person name="Pfannkoch C."/>
            <person name="Pohl C.S."/>
            <person name="Rogers Y.-H.C."/>
            <person name="Ruiz S.J."/>
            <person name="Sabo A."/>
            <person name="Santibanez J."/>
            <person name="Schneider B.W."/>
            <person name="Smith S.M."/>
            <person name="Sodergren E."/>
            <person name="Svatek A.F."/>
            <person name="Utterback T.R."/>
            <person name="Vattathil S."/>
            <person name="Warren W."/>
            <person name="White C.S."/>
            <person name="Chinwalla A.T."/>
            <person name="Feng Y."/>
            <person name="Halpern A.L."/>
            <person name="Hillier L.W."/>
            <person name="Huang X."/>
            <person name="Minx P."/>
            <person name="Nelson J.O."/>
            <person name="Pepin K.H."/>
            <person name="Qin X."/>
            <person name="Sutton G.G."/>
            <person name="Venter E."/>
            <person name="Walenz B.P."/>
            <person name="Wallis J.W."/>
            <person name="Worley K.C."/>
            <person name="Yang S.-P."/>
            <person name="Jones S.M."/>
            <person name="Marra M.A."/>
            <person name="Rocchi M."/>
            <person name="Schein J.E."/>
            <person name="Baertsch R."/>
            <person name="Clarke L."/>
            <person name="Csuros M."/>
            <person name="Glasscock J."/>
            <person name="Harris R.A."/>
            <person name="Havlak P."/>
            <person name="Jackson A.R."/>
            <person name="Jiang H."/>
            <person name="Liu Y."/>
            <person name="Messina D.N."/>
            <person name="Shen Y."/>
            <person name="Song H.X.-Z."/>
            <person name="Wylie T."/>
            <person name="Zhang L."/>
            <person name="Birney E."/>
            <person name="Han K."/>
            <person name="Konkel M.K."/>
            <person name="Lee J."/>
            <person name="Smit A.F.A."/>
            <person name="Ullmer B."/>
            <person name="Wang H."/>
            <person name="Xing J."/>
            <person name="Burhans R."/>
            <person name="Cheng Z."/>
            <person name="Karro J.E."/>
            <person name="Ma J."/>
            <person name="Raney B."/>
            <person name="She X."/>
            <person name="Cox M.J."/>
            <person name="Demuth J.P."/>
            <person name="Dumas L.J."/>
            <person name="Han S.-G."/>
            <person name="Hopkins J."/>
            <person name="Karimpour-Fard A."/>
            <person name="Kim Y.H."/>
            <person name="Pollack J.R."/>
            <person name="Vinar T."/>
            <person name="Addo-Quaye C."/>
            <person name="Degenhardt J."/>
            <person name="Denby A."/>
            <person name="Hubisz M.J."/>
            <person name="Indap A."/>
            <person name="Kosiol C."/>
            <person name="Lahn B.T."/>
            <person name="Lawson H.A."/>
            <person name="Marklein A."/>
            <person name="Nielsen R."/>
            <person name="Vallender E.J."/>
            <person name="Clark A.G."/>
            <person name="Ferguson B."/>
            <person name="Hernandez R.D."/>
            <person name="Hirani K."/>
            <person name="Kehrer-Sawatzki H."/>
            <person name="Kolb J."/>
            <person name="Patil S."/>
            <person name="Pu L.-L."/>
            <person name="Ren Y."/>
            <person name="Smith D.G."/>
            <person name="Wheeler D.A."/>
            <person name="Schenck I."/>
            <person name="Ball E.V."/>
            <person name="Chen R."/>
            <person name="Cooper D.N."/>
            <person name="Giardine B."/>
            <person name="Hsu F."/>
            <person name="Kent W.J."/>
            <person name="Lesk A."/>
            <person name="Nelson D.L."/>
            <person name="O'brien W.E."/>
            <person name="Pruefer K."/>
            <person name="Stenson P.D."/>
            <person name="Wallace J.C."/>
            <person name="Ke H."/>
            <person name="Liu X.-M."/>
            <person name="Wang P."/>
            <person name="Xiang A.P."/>
            <person name="Yang F."/>
            <person name="Barber G.P."/>
            <person name="Haussler D."/>
            <person name="Karolchik D."/>
            <person name="Kern A.D."/>
            <person name="Kuhn R.M."/>
            <person name="Smith K.E."/>
            <person name="Zwieg A.S."/>
        </authorList>
    </citation>
    <scope>NUCLEOTIDE SEQUENCE [LARGE SCALE GENOMIC DNA]</scope>
    <source>
        <strain evidence="3">17573</strain>
    </source>
</reference>
<dbReference type="GeneTree" id="ENSGT01150000287196"/>